<sequence length="131" mass="14691">MLFETDQGGMITDYKGNALRVTRYGSNWGSAYTAKPSYLEKDTTNSPTSLFVVNKDLLDWTRYTASNLGKTGQYCPAGKRENIVHRRVKRELPPDFQLTEAWIRRLYEIATSVSAESETRVSGICGPCALS</sequence>
<dbReference type="InterPro" id="IPR011455">
    <property type="entry name" value="DUF1561"/>
</dbReference>
<dbReference type="BioCyc" id="LINT1001599:G11K9-5454-MONOMER"/>
<evidence type="ECO:0000313" key="2">
    <source>
        <dbReference type="Proteomes" id="UP000011776"/>
    </source>
</evidence>
<reference evidence="1 2" key="1">
    <citation type="submission" date="2013-02" db="EMBL/GenBank/DDBJ databases">
        <authorList>
            <person name="Harkins D.M."/>
            <person name="Durkin A.S."/>
            <person name="Brinkac L.M."/>
            <person name="Haft D.H."/>
            <person name="Selengut J.D."/>
            <person name="Sanka R."/>
            <person name="DePew J."/>
            <person name="Purushe J."/>
            <person name="Tulsiani S.M."/>
            <person name="Graham G.C."/>
            <person name="Burns M.-A."/>
            <person name="Dohnt M.F."/>
            <person name="Smythe L.D."/>
            <person name="McKay D.B."/>
            <person name="Craig S.B."/>
            <person name="Vinetz J.M."/>
            <person name="Sutton G.G."/>
            <person name="Nierman W.C."/>
            <person name="Fouts D.E."/>
        </authorList>
    </citation>
    <scope>NUCLEOTIDE SEQUENCE [LARGE SCALE GENOMIC DNA]</scope>
    <source>
        <strain evidence="1 2">LT2186</strain>
    </source>
</reference>
<gene>
    <name evidence="1" type="ORF">LEP1GSC151_0207</name>
</gene>
<name>M3IC83_LEPIR</name>
<comment type="caution">
    <text evidence="1">The sequence shown here is derived from an EMBL/GenBank/DDBJ whole genome shotgun (WGS) entry which is preliminary data.</text>
</comment>
<accession>M3IC83</accession>
<organism evidence="1 2">
    <name type="scientific">Leptospira interrogans serovar Grippotyphosa str. LT2186</name>
    <dbReference type="NCBI Taxonomy" id="1001599"/>
    <lineage>
        <taxon>Bacteria</taxon>
        <taxon>Pseudomonadati</taxon>
        <taxon>Spirochaetota</taxon>
        <taxon>Spirochaetia</taxon>
        <taxon>Leptospirales</taxon>
        <taxon>Leptospiraceae</taxon>
        <taxon>Leptospira</taxon>
    </lineage>
</organism>
<dbReference type="AlphaFoldDB" id="M3IC83"/>
<evidence type="ECO:0000313" key="1">
    <source>
        <dbReference type="EMBL" id="EMG13522.1"/>
    </source>
</evidence>
<protein>
    <submittedName>
        <fullName evidence="1">Uncharacterized protein</fullName>
    </submittedName>
</protein>
<dbReference type="Proteomes" id="UP000011776">
    <property type="component" value="Unassembled WGS sequence"/>
</dbReference>
<dbReference type="Pfam" id="PF07598">
    <property type="entry name" value="DUF1561"/>
    <property type="match status" value="1"/>
</dbReference>
<proteinExistence type="predicted"/>
<dbReference type="EMBL" id="AFME02000004">
    <property type="protein sequence ID" value="EMG13522.1"/>
    <property type="molecule type" value="Genomic_DNA"/>
</dbReference>